<dbReference type="Pfam" id="PF02894">
    <property type="entry name" value="GFO_IDH_MocA_C"/>
    <property type="match status" value="1"/>
</dbReference>
<dbReference type="PANTHER" id="PTHR43818">
    <property type="entry name" value="BCDNA.GH03377"/>
    <property type="match status" value="1"/>
</dbReference>
<dbReference type="AlphaFoldDB" id="A0A2H5XFQ5"/>
<dbReference type="Gene3D" id="3.30.360.10">
    <property type="entry name" value="Dihydrodipicolinate Reductase, domain 2"/>
    <property type="match status" value="1"/>
</dbReference>
<feature type="domain" description="Gfo/Idh/MocA-like oxidoreductase N-terminal" evidence="3">
    <location>
        <begin position="65"/>
        <end position="148"/>
    </location>
</feature>
<dbReference type="SUPFAM" id="SSF51735">
    <property type="entry name" value="NAD(P)-binding Rossmann-fold domains"/>
    <property type="match status" value="1"/>
</dbReference>
<keyword evidence="2" id="KW-0175">Coiled coil</keyword>
<evidence type="ECO:0000256" key="2">
    <source>
        <dbReference type="SAM" id="Coils"/>
    </source>
</evidence>
<dbReference type="InterPro" id="IPR000683">
    <property type="entry name" value="Gfo/Idh/MocA-like_OxRdtase_N"/>
</dbReference>
<dbReference type="Proteomes" id="UP000236173">
    <property type="component" value="Unassembled WGS sequence"/>
</dbReference>
<protein>
    <submittedName>
        <fullName evidence="5">Glucose--fructose oxidoreductase</fullName>
        <ecNumber evidence="5">1.1.99.28</ecNumber>
    </submittedName>
</protein>
<evidence type="ECO:0000256" key="1">
    <source>
        <dbReference type="ARBA" id="ARBA00023002"/>
    </source>
</evidence>
<dbReference type="PANTHER" id="PTHR43818:SF11">
    <property type="entry name" value="BCDNA.GH03377"/>
    <property type="match status" value="1"/>
</dbReference>
<reference evidence="6" key="1">
    <citation type="submission" date="2017-09" db="EMBL/GenBank/DDBJ databases">
        <title>Metaegenomics of thermophilic ammonia-oxidizing enrichment culture.</title>
        <authorList>
            <person name="Kato S."/>
            <person name="Suzuki K."/>
        </authorList>
    </citation>
    <scope>NUCLEOTIDE SEQUENCE [LARGE SCALE GENOMIC DNA]</scope>
</reference>
<dbReference type="EC" id="1.1.99.28" evidence="5"/>
<organism evidence="5 6">
    <name type="scientific">Candidatus Fervidibacter japonicus</name>
    <dbReference type="NCBI Taxonomy" id="2035412"/>
    <lineage>
        <taxon>Bacteria</taxon>
        <taxon>Candidatus Fervidibacterota</taxon>
        <taxon>Candidatus Fervidibacter</taxon>
    </lineage>
</organism>
<keyword evidence="1 5" id="KW-0560">Oxidoreductase</keyword>
<evidence type="ECO:0000313" key="5">
    <source>
        <dbReference type="EMBL" id="GBD00006.1"/>
    </source>
</evidence>
<gene>
    <name evidence="5" type="primary">gfo_8</name>
    <name evidence="5" type="ORF">HRbin17_02538</name>
</gene>
<dbReference type="InterPro" id="IPR036291">
    <property type="entry name" value="NAD(P)-bd_dom_sf"/>
</dbReference>
<feature type="domain" description="Gfo/Idh/MocA-like oxidoreductase C-terminal" evidence="4">
    <location>
        <begin position="163"/>
        <end position="380"/>
    </location>
</feature>
<dbReference type="EMBL" id="BEHT01000047">
    <property type="protein sequence ID" value="GBD00006.1"/>
    <property type="molecule type" value="Genomic_DNA"/>
</dbReference>
<evidence type="ECO:0000259" key="4">
    <source>
        <dbReference type="Pfam" id="PF02894"/>
    </source>
</evidence>
<sequence length="413" mass="46852">MERVRIGVVGTGGIFVGAHLPAYPEIPEAHIVALCDVSQESLRRALKRMGELYERRAQRAEEEGNKERAEQLRRDLQAVRLYTDYTEMLRKEKPDLVEICTSPDFHAPVAIAALKAGCHVMCEKPMARTWLECIDVCEVVEQTGRFYQHNENWLYDPFYYTARKLIDAGVIGEVVAMYLNTAHAGPENRLFFWDEQRAGGGSLLDNGIHAVTASWYLAGFDRDPLIVKAASPIGVAQRMKHRIIDNRFRAFRVEDDGHVLIRYEHRGTKAWTTAHVEGSWSHPDSPPTMIAGTIGSLRPIWENGQQFVEIVDAFGHTRRIEATGPTWTFWPSSFYGEIVNMVRCVLSDEKPLCDHRIGAESQAIVGAAYLSQREGQRAVTLDEFKAWALQIRKKHGKKANEVLIEEQLKGIRR</sequence>
<dbReference type="GO" id="GO:0000166">
    <property type="term" value="F:nucleotide binding"/>
    <property type="evidence" value="ECO:0007669"/>
    <property type="project" value="InterPro"/>
</dbReference>
<dbReference type="InterPro" id="IPR004104">
    <property type="entry name" value="Gfo/Idh/MocA-like_OxRdtase_C"/>
</dbReference>
<dbReference type="Pfam" id="PF01408">
    <property type="entry name" value="GFO_IDH_MocA"/>
    <property type="match status" value="1"/>
</dbReference>
<feature type="coiled-coil region" evidence="2">
    <location>
        <begin position="43"/>
        <end position="79"/>
    </location>
</feature>
<dbReference type="SUPFAM" id="SSF55347">
    <property type="entry name" value="Glyceraldehyde-3-phosphate dehydrogenase-like, C-terminal domain"/>
    <property type="match status" value="1"/>
</dbReference>
<evidence type="ECO:0000313" key="6">
    <source>
        <dbReference type="Proteomes" id="UP000236173"/>
    </source>
</evidence>
<accession>A0A2H5XFQ5</accession>
<dbReference type="InterPro" id="IPR050463">
    <property type="entry name" value="Gfo/Idh/MocA_oxidrdct_glycsds"/>
</dbReference>
<dbReference type="Gene3D" id="3.40.50.720">
    <property type="entry name" value="NAD(P)-binding Rossmann-like Domain"/>
    <property type="match status" value="1"/>
</dbReference>
<name>A0A2H5XFQ5_9BACT</name>
<comment type="caution">
    <text evidence="5">The sequence shown here is derived from an EMBL/GenBank/DDBJ whole genome shotgun (WGS) entry which is preliminary data.</text>
</comment>
<dbReference type="GO" id="GO:0047061">
    <property type="term" value="F:glucose-fructose oxidoreductase activity"/>
    <property type="evidence" value="ECO:0007669"/>
    <property type="project" value="UniProtKB-EC"/>
</dbReference>
<proteinExistence type="predicted"/>
<evidence type="ECO:0000259" key="3">
    <source>
        <dbReference type="Pfam" id="PF01408"/>
    </source>
</evidence>